<keyword evidence="3" id="KW-1185">Reference proteome</keyword>
<feature type="region of interest" description="Disordered" evidence="1">
    <location>
        <begin position="1"/>
        <end position="52"/>
    </location>
</feature>
<feature type="compositionally biased region" description="Polar residues" evidence="1">
    <location>
        <begin position="971"/>
        <end position="981"/>
    </location>
</feature>
<name>A0A316YHP7_9BASI</name>
<feature type="compositionally biased region" description="Basic and acidic residues" evidence="1">
    <location>
        <begin position="982"/>
        <end position="995"/>
    </location>
</feature>
<feature type="region of interest" description="Disordered" evidence="1">
    <location>
        <begin position="201"/>
        <end position="233"/>
    </location>
</feature>
<feature type="compositionally biased region" description="Polar residues" evidence="1">
    <location>
        <begin position="32"/>
        <end position="52"/>
    </location>
</feature>
<feature type="compositionally biased region" description="Low complexity" evidence="1">
    <location>
        <begin position="1051"/>
        <end position="1077"/>
    </location>
</feature>
<accession>A0A316YHP7</accession>
<feature type="region of interest" description="Disordered" evidence="1">
    <location>
        <begin position="967"/>
        <end position="1079"/>
    </location>
</feature>
<feature type="compositionally biased region" description="Basic and acidic residues" evidence="1">
    <location>
        <begin position="1170"/>
        <end position="1185"/>
    </location>
</feature>
<gene>
    <name evidence="2" type="ORF">FA10DRAFT_288131</name>
</gene>
<dbReference type="Proteomes" id="UP000245768">
    <property type="component" value="Unassembled WGS sequence"/>
</dbReference>
<feature type="region of interest" description="Disordered" evidence="1">
    <location>
        <begin position="90"/>
        <end position="184"/>
    </location>
</feature>
<feature type="region of interest" description="Disordered" evidence="1">
    <location>
        <begin position="536"/>
        <end position="588"/>
    </location>
</feature>
<evidence type="ECO:0000256" key="1">
    <source>
        <dbReference type="SAM" id="MobiDB-lite"/>
    </source>
</evidence>
<feature type="region of interest" description="Disordered" evidence="1">
    <location>
        <begin position="1167"/>
        <end position="1207"/>
    </location>
</feature>
<feature type="compositionally biased region" description="Polar residues" evidence="1">
    <location>
        <begin position="435"/>
        <end position="450"/>
    </location>
</feature>
<feature type="compositionally biased region" description="Polar residues" evidence="1">
    <location>
        <begin position="559"/>
        <end position="576"/>
    </location>
</feature>
<evidence type="ECO:0000313" key="3">
    <source>
        <dbReference type="Proteomes" id="UP000245768"/>
    </source>
</evidence>
<sequence length="1243" mass="136224">MAYTASEAHAPSAPSTPFLPDGVPPSHDFTTKFISSPTHPPSSTLQPWSSSHDCLMQDAQEPTLEASLSSFQYQRRSSLHVPIHSILQNAILPDQGRSDDRVRPPNPDNADASRPSSPKTPRKTSRAPQGTSSSSHSDTPKAKTVGRRNCAPAMVVSIDSPSSPSKRRRSLFRSSSSSSPTRLPACGDDCLKLAVSPSAGSALLGSHQKPARRRTRTESGSNVGRQSMSSPQLGEAMDALKVTSDLSPPLIDAACNLWTARLPTELPSPHQGQGASPTMTAVSHWPVSTVGQRYDVILAQPCSPKPKSKIRDWRQPLYAHQQITVPAPTAVVGLSQNVRSPMAKASFVSSPPVSIQGLDLSHLPRPGQQPASLAPAFDQDATITKKKVHSQPPRAARGASTVERQPQQMQHQPLFKMPSLRPRRNSSARYQQRVTETAAVTPSQEQVQVSTKHRRQASTNLLATTPKRVAGLRLFGLALSPASTSPDSPSERSPMNIATPPMAFSPASTPKSLPSIIVTPPASLTHVLRMEPNIFTSVDEPQHELPADDGDSDEIMDDSTSSLSSTPHRTLPSTSPIARPGPFSSLSANQLECTPPHPMSIAFRSAQDAAGVAFFMAEADSILSETLRLTQLNQSYDIARRLLRFVEVLMDPSPNFALRVGLTRSRQGAKARLPCEIPSLSFQTTVGHGGAQVLVSPGWARQQLLSMLHLVMDHIVTGIAALLGDDRAPYEAPSSLARLCQVFRRDLRMPLAAHSRSLSQLHVDMLRGQSLFVHAVSSAPIDHFAYLETLRDIDPSAIFVQHLEENLTNALERGDTVRSRANHLVVPPPRRGSRKKWAALNAELGALRAQRDLDMKLASSGQISEQELRSRERRRAALGCPKDVFAVLNYVRFVGELYIVEIVPVETVRAWLMRLLFDTVFPGVPSLYELEAGCALLITVGEALEREAHLDLFPQIVAWRSAKDAKKQPSRVRQASAPVSSSKERSDQAPKDHWIRMSPQQVRQEGSPFQRCRRRQANIDLFDSGDNERGTMSSISCYDDVRQRRHRRDSAGSNHSSSSHSATASSSSSTSSTKTTSPVVIATGLIEPAEEMKHSRCHRRAKIGDEEGREEQPRQQIAHVKIAKETLDATMRRLMEIVEIEEIDEDARDWCREVVAMRARGWKTANIPADGKRSSEAEADKEEKPTANSTTTAAAKSTIPQPDLRAKMMSYAPGDQRTYHQKIMLQQQQQHDRLAVLAAQRRP</sequence>
<dbReference type="InterPro" id="IPR016024">
    <property type="entry name" value="ARM-type_fold"/>
</dbReference>
<dbReference type="EMBL" id="KZ819638">
    <property type="protein sequence ID" value="PWN88596.1"/>
    <property type="molecule type" value="Genomic_DNA"/>
</dbReference>
<feature type="compositionally biased region" description="Polar residues" evidence="1">
    <location>
        <begin position="402"/>
        <end position="411"/>
    </location>
</feature>
<dbReference type="Gene3D" id="1.25.40.180">
    <property type="match status" value="1"/>
</dbReference>
<proteinExistence type="predicted"/>
<feature type="region of interest" description="Disordered" evidence="1">
    <location>
        <begin position="435"/>
        <end position="457"/>
    </location>
</feature>
<dbReference type="OrthoDB" id="3354034at2759"/>
<feature type="compositionally biased region" description="Low complexity" evidence="1">
    <location>
        <begin position="1186"/>
        <end position="1198"/>
    </location>
</feature>
<dbReference type="SUPFAM" id="SSF48371">
    <property type="entry name" value="ARM repeat"/>
    <property type="match status" value="1"/>
</dbReference>
<feature type="region of interest" description="Disordered" evidence="1">
    <location>
        <begin position="383"/>
        <end position="423"/>
    </location>
</feature>
<feature type="compositionally biased region" description="Acidic residues" evidence="1">
    <location>
        <begin position="547"/>
        <end position="557"/>
    </location>
</feature>
<organism evidence="2 3">
    <name type="scientific">Acaromyces ingoldii</name>
    <dbReference type="NCBI Taxonomy" id="215250"/>
    <lineage>
        <taxon>Eukaryota</taxon>
        <taxon>Fungi</taxon>
        <taxon>Dikarya</taxon>
        <taxon>Basidiomycota</taxon>
        <taxon>Ustilaginomycotina</taxon>
        <taxon>Exobasidiomycetes</taxon>
        <taxon>Exobasidiales</taxon>
        <taxon>Cryptobasidiaceae</taxon>
        <taxon>Acaromyces</taxon>
    </lineage>
</organism>
<protein>
    <submittedName>
        <fullName evidence="2">Uncharacterized protein</fullName>
    </submittedName>
</protein>
<dbReference type="AlphaFoldDB" id="A0A316YHP7"/>
<dbReference type="RefSeq" id="XP_025375794.1">
    <property type="nucleotide sequence ID" value="XM_025524182.1"/>
</dbReference>
<feature type="compositionally biased region" description="Low complexity" evidence="1">
    <location>
        <begin position="172"/>
        <end position="184"/>
    </location>
</feature>
<evidence type="ECO:0000313" key="2">
    <source>
        <dbReference type="EMBL" id="PWN88596.1"/>
    </source>
</evidence>
<reference evidence="2 3" key="1">
    <citation type="journal article" date="2018" name="Mol. Biol. Evol.">
        <title>Broad Genomic Sampling Reveals a Smut Pathogenic Ancestry of the Fungal Clade Ustilaginomycotina.</title>
        <authorList>
            <person name="Kijpornyongpan T."/>
            <person name="Mondo S.J."/>
            <person name="Barry K."/>
            <person name="Sandor L."/>
            <person name="Lee J."/>
            <person name="Lipzen A."/>
            <person name="Pangilinan J."/>
            <person name="LaButti K."/>
            <person name="Hainaut M."/>
            <person name="Henrissat B."/>
            <person name="Grigoriev I.V."/>
            <person name="Spatafora J.W."/>
            <person name="Aime M.C."/>
        </authorList>
    </citation>
    <scope>NUCLEOTIDE SEQUENCE [LARGE SCALE GENOMIC DNA]</scope>
    <source>
        <strain evidence="2 3">MCA 4198</strain>
    </source>
</reference>
<dbReference type="InParanoid" id="A0A316YHP7"/>
<feature type="compositionally biased region" description="Polar residues" evidence="1">
    <location>
        <begin position="218"/>
        <end position="232"/>
    </location>
</feature>
<feature type="compositionally biased region" description="Polar residues" evidence="1">
    <location>
        <begin position="126"/>
        <end position="137"/>
    </location>
</feature>
<dbReference type="GeneID" id="37046098"/>
<dbReference type="STRING" id="215250.A0A316YHP7"/>